<evidence type="ECO:0000256" key="3">
    <source>
        <dbReference type="ARBA" id="ARBA00012983"/>
    </source>
</evidence>
<dbReference type="PANTHER" id="PTHR12521:SF0">
    <property type="entry name" value="ADP-RIBOSE GLYCOHYDROLASE OARD1"/>
    <property type="match status" value="1"/>
</dbReference>
<keyword evidence="5" id="KW-0378">Hydrolase</keyword>
<organism evidence="8 9">
    <name type="scientific">Exophiala bonariae</name>
    <dbReference type="NCBI Taxonomy" id="1690606"/>
    <lineage>
        <taxon>Eukaryota</taxon>
        <taxon>Fungi</taxon>
        <taxon>Dikarya</taxon>
        <taxon>Ascomycota</taxon>
        <taxon>Pezizomycotina</taxon>
        <taxon>Eurotiomycetes</taxon>
        <taxon>Chaetothyriomycetidae</taxon>
        <taxon>Chaetothyriales</taxon>
        <taxon>Herpotrichiellaceae</taxon>
        <taxon>Exophiala</taxon>
    </lineage>
</organism>
<dbReference type="Proteomes" id="UP001358417">
    <property type="component" value="Unassembled WGS sequence"/>
</dbReference>
<evidence type="ECO:0000256" key="5">
    <source>
        <dbReference type="ARBA" id="ARBA00022912"/>
    </source>
</evidence>
<comment type="caution">
    <text evidence="8">The sequence shown here is derived from an EMBL/GenBank/DDBJ whole genome shotgun (WGS) entry which is preliminary data.</text>
</comment>
<evidence type="ECO:0000259" key="7">
    <source>
        <dbReference type="Pfam" id="PF01661"/>
    </source>
</evidence>
<keyword evidence="5" id="KW-0904">Protein phosphatase</keyword>
<gene>
    <name evidence="8" type="ORF">LTR84_003227</name>
</gene>
<dbReference type="EMBL" id="JAVRRD010000015">
    <property type="protein sequence ID" value="KAK5051575.1"/>
    <property type="molecule type" value="Genomic_DNA"/>
</dbReference>
<evidence type="ECO:0000256" key="2">
    <source>
        <dbReference type="ARBA" id="ARBA00006575"/>
    </source>
</evidence>
<reference evidence="8 9" key="1">
    <citation type="submission" date="2023-08" db="EMBL/GenBank/DDBJ databases">
        <title>Black Yeasts Isolated from many extreme environments.</title>
        <authorList>
            <person name="Coleine C."/>
            <person name="Stajich J.E."/>
            <person name="Selbmann L."/>
        </authorList>
    </citation>
    <scope>NUCLEOTIDE SEQUENCE [LARGE SCALE GENOMIC DNA]</scope>
    <source>
        <strain evidence="8 9">CCFEE 5792</strain>
    </source>
</reference>
<dbReference type="InterPro" id="IPR043472">
    <property type="entry name" value="Macro_dom-like"/>
</dbReference>
<proteinExistence type="inferred from homology"/>
<comment type="similarity">
    <text evidence="2">Belongs to the POA1 family.</text>
</comment>
<dbReference type="InterPro" id="IPR050892">
    <property type="entry name" value="ADP-ribose_metab_enzymes"/>
</dbReference>
<dbReference type="EC" id="3.1.3.84" evidence="3"/>
<dbReference type="RefSeq" id="XP_064705802.1">
    <property type="nucleotide sequence ID" value="XM_064846822.1"/>
</dbReference>
<dbReference type="GO" id="GO:0140291">
    <property type="term" value="P:peptidyl-glutamate ADP-deribosylation"/>
    <property type="evidence" value="ECO:0007669"/>
    <property type="project" value="TreeGrafter"/>
</dbReference>
<comment type="function">
    <text evidence="1">Highly specific phosphatase involved in the metabolism of ADP-ribose 1''-phosphate (Appr1p) which is produced as a consequence of tRNA splicing.</text>
</comment>
<dbReference type="SUPFAM" id="SSF52949">
    <property type="entry name" value="Macro domain-like"/>
    <property type="match status" value="1"/>
</dbReference>
<protein>
    <recommendedName>
        <fullName evidence="4">ADP-ribose 1''-phosphate phosphatase</fullName>
        <ecNumber evidence="3">3.1.3.84</ecNumber>
    </recommendedName>
</protein>
<dbReference type="PANTHER" id="PTHR12521">
    <property type="entry name" value="PROTEIN C6ORF130"/>
    <property type="match status" value="1"/>
</dbReference>
<evidence type="ECO:0000256" key="6">
    <source>
        <dbReference type="ARBA" id="ARBA00034427"/>
    </source>
</evidence>
<dbReference type="Gene3D" id="3.40.220.10">
    <property type="entry name" value="Leucine Aminopeptidase, subunit E, domain 1"/>
    <property type="match status" value="1"/>
</dbReference>
<keyword evidence="9" id="KW-1185">Reference proteome</keyword>
<evidence type="ECO:0000313" key="8">
    <source>
        <dbReference type="EMBL" id="KAK5051575.1"/>
    </source>
</evidence>
<dbReference type="AlphaFoldDB" id="A0AAV9NBT8"/>
<evidence type="ECO:0000256" key="1">
    <source>
        <dbReference type="ARBA" id="ARBA00002432"/>
    </source>
</evidence>
<dbReference type="GeneID" id="89971421"/>
<dbReference type="Pfam" id="PF01661">
    <property type="entry name" value="Macro"/>
    <property type="match status" value="1"/>
</dbReference>
<evidence type="ECO:0000313" key="9">
    <source>
        <dbReference type="Proteomes" id="UP001358417"/>
    </source>
</evidence>
<name>A0AAV9NBT8_9EURO</name>
<evidence type="ECO:0000256" key="4">
    <source>
        <dbReference type="ARBA" id="ARBA00019744"/>
    </source>
</evidence>
<feature type="domain" description="Macro" evidence="7">
    <location>
        <begin position="163"/>
        <end position="212"/>
    </location>
</feature>
<dbReference type="InterPro" id="IPR002589">
    <property type="entry name" value="Macro_dom"/>
</dbReference>
<dbReference type="GO" id="GO:0004721">
    <property type="term" value="F:phosphoprotein phosphatase activity"/>
    <property type="evidence" value="ECO:0007669"/>
    <property type="project" value="UniProtKB-KW"/>
</dbReference>
<accession>A0AAV9NBT8</accession>
<comment type="catalytic activity">
    <reaction evidence="6">
        <text>ADP-alpha-D-ribose 1''-phosphate + H2O = ADP-D-ribose + phosphate</text>
        <dbReference type="Rhea" id="RHEA:25029"/>
        <dbReference type="ChEBI" id="CHEBI:15377"/>
        <dbReference type="ChEBI" id="CHEBI:43474"/>
        <dbReference type="ChEBI" id="CHEBI:57967"/>
        <dbReference type="ChEBI" id="CHEBI:58753"/>
        <dbReference type="EC" id="3.1.3.84"/>
    </reaction>
</comment>
<sequence>MPSPPYHQSPHSQREDHAEDEVYAQCLYVLGLKGGESLTEVDARYFELISMWSGPRLPTDDGLTEAQDQIRVIDAAYEGILPRLMQMDPNKDKVDECSMKNVETAQDRIVPSSQDQNTFWIHADVPPRPLKPSEKEGLKRVPVFHINEIRGNLLDAPDGAVIVHAVNCMGVWGYGVARQLKSEFPTAFNIYRSHCRMEDRPDHLVGECLLIPPQKEDYEKGNKPRRWIACLFTSVGYGKRNARLNNPGKCEPQFIIYHTQAALEDFRVQYDEYVRAASISPEESEPPGDIWSCKFNSGAFGLDWEATKAIVEDEFYGFGGSFSVVERNS</sequence>